<dbReference type="GO" id="GO:0006935">
    <property type="term" value="P:chemotaxis"/>
    <property type="evidence" value="ECO:0007669"/>
    <property type="project" value="UniProtKB-KW"/>
</dbReference>
<dbReference type="GO" id="GO:0005886">
    <property type="term" value="C:plasma membrane"/>
    <property type="evidence" value="ECO:0007669"/>
    <property type="project" value="TreeGrafter"/>
</dbReference>
<keyword evidence="6" id="KW-1133">Transmembrane helix</keyword>
<evidence type="ECO:0000256" key="2">
    <source>
        <dbReference type="ARBA" id="ARBA00022500"/>
    </source>
</evidence>
<dbReference type="PROSITE" id="PS50111">
    <property type="entry name" value="CHEMOTAXIS_TRANSDUC_2"/>
    <property type="match status" value="1"/>
</dbReference>
<dbReference type="FunFam" id="3.30.450.20:FF:000108">
    <property type="entry name" value="Methyl-accepting chemotaxis protein signaling domain protein"/>
    <property type="match status" value="1"/>
</dbReference>
<dbReference type="PANTHER" id="PTHR43531:SF11">
    <property type="entry name" value="METHYL-ACCEPTING CHEMOTAXIS PROTEIN 3"/>
    <property type="match status" value="1"/>
</dbReference>
<dbReference type="Proteomes" id="UP000012138">
    <property type="component" value="Unassembled WGS sequence"/>
</dbReference>
<dbReference type="AlphaFoldDB" id="M6Y5U2"/>
<sequence length="704" mass="77987">MVTLESERAGGAMSIRFRISLYLSIVLFIGFGILASISCYTAYKKLEQEVINSSEITAERWTYEVKDYLDTGMGIIRGFRFPLLFSAPPRNQIIAALKEILKVNEHYFGARLAYEPNSLDGNDLEFQNTLGHDSTGRFIPYLHRGQTKEEIVLEAAKYYDSLSPEGDWYQVPKKTKSHYATDPYYYEIKGKVKILMMSLMVPLYVNDQFYGVAGLDYQLEELQKRIGVKKPFQDLGYLTLISPKGIYAVNGFDSNRVGEKISDAKELEYYLSKSQEGEKFTTDSDGYTHYYFPFHIGKDKRYWVMQVSIPNSIYREAVLSILFKAFTYTLAVLIAVILCLNVIFQKLITAGLLKAVGFSEEIADGNLIAQSSHDKKDEIGTLLTSMNKMRENLLKVLREIGGSANTLRDTSEKMADSSRNFSDVAQTQASAAEESSAAVEELAASAQNVGKSMEKAVLSMKEIDGNVIRLKEQIVNINREMQDLVELAALSKEQGVTGENAMIASTSAMAAIGDSASRITEILSIITEISERTNLLALNAAIEAARAGEAGKGFAVVAEEIGKLASQTSTSVQEIGSLVNSTNNAVLNGNTKVAEAFNILKKLREQVEEFDRYAKNVLTSVKTQEENTKEIAQSANELMTFSLQIEEAVLEQKRATDEITKTIMNISDGTQEIASGADDLTSFSGNIHGQARNLGQLIGKFKTH</sequence>
<accession>M6Y5U2</accession>
<feature type="domain" description="HAMP" evidence="8">
    <location>
        <begin position="346"/>
        <end position="398"/>
    </location>
</feature>
<keyword evidence="6" id="KW-0812">Transmembrane</keyword>
<evidence type="ECO:0000259" key="8">
    <source>
        <dbReference type="PROSITE" id="PS50885"/>
    </source>
</evidence>
<keyword evidence="2" id="KW-0145">Chemotaxis</keyword>
<feature type="transmembrane region" description="Helical" evidence="6">
    <location>
        <begin position="21"/>
        <end position="43"/>
    </location>
</feature>
<keyword evidence="5" id="KW-0175">Coiled coil</keyword>
<dbReference type="InterPro" id="IPR003660">
    <property type="entry name" value="HAMP_dom"/>
</dbReference>
<feature type="coiled-coil region" evidence="5">
    <location>
        <begin position="460"/>
        <end position="487"/>
    </location>
</feature>
<reference evidence="9 10" key="1">
    <citation type="submission" date="2013-01" db="EMBL/GenBank/DDBJ databases">
        <authorList>
            <person name="Harkins D.M."/>
            <person name="Durkin A.S."/>
            <person name="Brinkac L.M."/>
            <person name="Haft D.H."/>
            <person name="Selengut J.D."/>
            <person name="Sanka R."/>
            <person name="DePew J."/>
            <person name="Purushe J."/>
            <person name="Whelen A.C."/>
            <person name="Vinetz J.M."/>
            <person name="Sutton G.G."/>
            <person name="Nierman W.C."/>
            <person name="Fouts D.E."/>
        </authorList>
    </citation>
    <scope>NUCLEOTIDE SEQUENCE [LARGE SCALE GENOMIC DNA]</scope>
    <source>
        <strain evidence="9 10">2001034031</strain>
    </source>
</reference>
<dbReference type="FunFam" id="1.10.287.950:FF:000001">
    <property type="entry name" value="Methyl-accepting chemotaxis sensory transducer"/>
    <property type="match status" value="1"/>
</dbReference>
<dbReference type="GO" id="GO:0007165">
    <property type="term" value="P:signal transduction"/>
    <property type="evidence" value="ECO:0007669"/>
    <property type="project" value="UniProtKB-KW"/>
</dbReference>
<feature type="domain" description="Methyl-accepting transducer" evidence="7">
    <location>
        <begin position="403"/>
        <end position="667"/>
    </location>
</feature>
<dbReference type="Gene3D" id="1.10.287.950">
    <property type="entry name" value="Methyl-accepting chemotaxis protein"/>
    <property type="match status" value="1"/>
</dbReference>
<dbReference type="Gene3D" id="3.30.450.20">
    <property type="entry name" value="PAS domain"/>
    <property type="match status" value="2"/>
</dbReference>
<protein>
    <submittedName>
        <fullName evidence="9">Methyl-accepting chemotaxis protein signaling domain protein</fullName>
    </submittedName>
</protein>
<evidence type="ECO:0000259" key="7">
    <source>
        <dbReference type="PROSITE" id="PS50111"/>
    </source>
</evidence>
<dbReference type="GO" id="GO:0004888">
    <property type="term" value="F:transmembrane signaling receptor activity"/>
    <property type="evidence" value="ECO:0007669"/>
    <property type="project" value="TreeGrafter"/>
</dbReference>
<proteinExistence type="inferred from homology"/>
<evidence type="ECO:0000256" key="1">
    <source>
        <dbReference type="ARBA" id="ARBA00004370"/>
    </source>
</evidence>
<keyword evidence="4" id="KW-0807">Transducer</keyword>
<dbReference type="CDD" id="cd12913">
    <property type="entry name" value="PDC1_MCP_like"/>
    <property type="match status" value="1"/>
</dbReference>
<dbReference type="Pfam" id="PF22673">
    <property type="entry name" value="MCP-like_PDC_1"/>
    <property type="match status" value="1"/>
</dbReference>
<evidence type="ECO:0000256" key="6">
    <source>
        <dbReference type="SAM" id="Phobius"/>
    </source>
</evidence>
<comment type="similarity">
    <text evidence="3">Belongs to the methyl-accepting chemotaxis (MCP) protein family.</text>
</comment>
<dbReference type="CDD" id="cd06225">
    <property type="entry name" value="HAMP"/>
    <property type="match status" value="1"/>
</dbReference>
<evidence type="ECO:0000313" key="9">
    <source>
        <dbReference type="EMBL" id="EMO89070.1"/>
    </source>
</evidence>
<dbReference type="InterPro" id="IPR004089">
    <property type="entry name" value="MCPsignal_dom"/>
</dbReference>
<dbReference type="SUPFAM" id="SSF58104">
    <property type="entry name" value="Methyl-accepting chemotaxis protein (MCP) signaling domain"/>
    <property type="match status" value="1"/>
</dbReference>
<dbReference type="InterPro" id="IPR051310">
    <property type="entry name" value="MCP_chemotaxis"/>
</dbReference>
<gene>
    <name evidence="9" type="ORF">LEP1GSC024_1724</name>
</gene>
<evidence type="ECO:0000256" key="4">
    <source>
        <dbReference type="PROSITE-ProRule" id="PRU00284"/>
    </source>
</evidence>
<comment type="subcellular location">
    <subcellularLocation>
        <location evidence="1">Membrane</location>
    </subcellularLocation>
</comment>
<evidence type="ECO:0000256" key="3">
    <source>
        <dbReference type="ARBA" id="ARBA00029447"/>
    </source>
</evidence>
<name>M6Y5U2_9LEPT</name>
<evidence type="ECO:0000256" key="5">
    <source>
        <dbReference type="SAM" id="Coils"/>
    </source>
</evidence>
<dbReference type="PANTHER" id="PTHR43531">
    <property type="entry name" value="PROTEIN ICFG"/>
    <property type="match status" value="1"/>
</dbReference>
<dbReference type="SMART" id="SM00283">
    <property type="entry name" value="MA"/>
    <property type="match status" value="1"/>
</dbReference>
<evidence type="ECO:0000313" key="10">
    <source>
        <dbReference type="Proteomes" id="UP000012138"/>
    </source>
</evidence>
<dbReference type="Pfam" id="PF00015">
    <property type="entry name" value="MCPsignal"/>
    <property type="match status" value="1"/>
</dbReference>
<keyword evidence="6" id="KW-0472">Membrane</keyword>
<dbReference type="PROSITE" id="PS50885">
    <property type="entry name" value="HAMP"/>
    <property type="match status" value="1"/>
</dbReference>
<feature type="transmembrane region" description="Helical" evidence="6">
    <location>
        <begin position="325"/>
        <end position="344"/>
    </location>
</feature>
<organism evidence="9 10">
    <name type="scientific">Leptospira noguchii str. 2001034031</name>
    <dbReference type="NCBI Taxonomy" id="1193053"/>
    <lineage>
        <taxon>Bacteria</taxon>
        <taxon>Pseudomonadati</taxon>
        <taxon>Spirochaetota</taxon>
        <taxon>Spirochaetia</taxon>
        <taxon>Leptospirales</taxon>
        <taxon>Leptospiraceae</taxon>
        <taxon>Leptospira</taxon>
    </lineage>
</organism>
<dbReference type="EMBL" id="AKXB02000110">
    <property type="protein sequence ID" value="EMO89070.1"/>
    <property type="molecule type" value="Genomic_DNA"/>
</dbReference>
<dbReference type="SMART" id="SM00304">
    <property type="entry name" value="HAMP"/>
    <property type="match status" value="1"/>
</dbReference>
<comment type="caution">
    <text evidence="9">The sequence shown here is derived from an EMBL/GenBank/DDBJ whole genome shotgun (WGS) entry which is preliminary data.</text>
</comment>